<evidence type="ECO:0000256" key="1">
    <source>
        <dbReference type="ARBA" id="ARBA00004651"/>
    </source>
</evidence>
<dbReference type="EMBL" id="CP018632">
    <property type="protein sequence ID" value="ASJ71323.1"/>
    <property type="molecule type" value="Genomic_DNA"/>
</dbReference>
<dbReference type="GO" id="GO:0005886">
    <property type="term" value="C:plasma membrane"/>
    <property type="evidence" value="ECO:0007669"/>
    <property type="project" value="UniProtKB-SubCell"/>
</dbReference>
<proteinExistence type="predicted"/>
<keyword evidence="5 6" id="KW-0472">Membrane</keyword>
<keyword evidence="2" id="KW-1003">Cell membrane</keyword>
<dbReference type="InterPro" id="IPR036259">
    <property type="entry name" value="MFS_trans_sf"/>
</dbReference>
<dbReference type="SUPFAM" id="SSF103473">
    <property type="entry name" value="MFS general substrate transporter"/>
    <property type="match status" value="1"/>
</dbReference>
<evidence type="ECO:0000313" key="9">
    <source>
        <dbReference type="Proteomes" id="UP000250079"/>
    </source>
</evidence>
<evidence type="ECO:0000313" key="8">
    <source>
        <dbReference type="EMBL" id="ASJ71323.1"/>
    </source>
</evidence>
<sequence>MTQVPTKLPVLVILLWMAGLGAGGQFSKIAVFLPELSVIYPGHGAAIGFLLSIISLVGILFGLIAATALNSIGAQRMLIAALLLGSCVSVFQSIMPSFTVIMASRILEGVSHLIIVVAAPTLIGTLSLPRFRGLSMSLWGTFFSVAFALTAWLGIPLVSTYGTGALFMAHGIFMALVGIALAVLLPAESVKSTRQAGSRRLPNITDIARRHRDVYTSPFIAAPALGWLFYGATFVALMSILPTLLPAEHRSVVAGSMPMAAIVVSMTLGVTLLRFIPAVKVISLGFGIAIVMASFFLFLPTQPWMAIALMGSMGLVQGASFAAVPQLNSDPSNQALANGGIAQAGNSGNLIGTPLLLSVLSLAGVKGMLITVIGLYTLGLMAHLLTARARSRLPIVVAGAV</sequence>
<dbReference type="InterPro" id="IPR011701">
    <property type="entry name" value="MFS"/>
</dbReference>
<comment type="subcellular location">
    <subcellularLocation>
        <location evidence="1">Cell membrane</location>
        <topology evidence="1">Multi-pass membrane protein</topology>
    </subcellularLocation>
</comment>
<keyword evidence="4 6" id="KW-1133">Transmembrane helix</keyword>
<evidence type="ECO:0000256" key="3">
    <source>
        <dbReference type="ARBA" id="ARBA00022692"/>
    </source>
</evidence>
<feature type="transmembrane region" description="Helical" evidence="6">
    <location>
        <begin position="219"/>
        <end position="241"/>
    </location>
</feature>
<dbReference type="CDD" id="cd06174">
    <property type="entry name" value="MFS"/>
    <property type="match status" value="1"/>
</dbReference>
<evidence type="ECO:0000256" key="6">
    <source>
        <dbReference type="SAM" id="Phobius"/>
    </source>
</evidence>
<dbReference type="InterPro" id="IPR050189">
    <property type="entry name" value="MFS_Efflux_Transporters"/>
</dbReference>
<feature type="transmembrane region" description="Helical" evidence="6">
    <location>
        <begin position="253"/>
        <end position="274"/>
    </location>
</feature>
<dbReference type="PROSITE" id="PS50850">
    <property type="entry name" value="MFS"/>
    <property type="match status" value="1"/>
</dbReference>
<feature type="transmembrane region" description="Helical" evidence="6">
    <location>
        <begin position="281"/>
        <end position="298"/>
    </location>
</feature>
<keyword evidence="9" id="KW-1185">Reference proteome</keyword>
<dbReference type="AlphaFoldDB" id="A0A2Z2NJP1"/>
<dbReference type="OrthoDB" id="6095882at2"/>
<evidence type="ECO:0000256" key="2">
    <source>
        <dbReference type="ARBA" id="ARBA00022475"/>
    </source>
</evidence>
<evidence type="ECO:0000256" key="4">
    <source>
        <dbReference type="ARBA" id="ARBA00022989"/>
    </source>
</evidence>
<dbReference type="Gene3D" id="1.20.1250.20">
    <property type="entry name" value="MFS general substrate transporter like domains"/>
    <property type="match status" value="1"/>
</dbReference>
<keyword evidence="3 6" id="KW-0812">Transmembrane</keyword>
<feature type="domain" description="Major facilitator superfamily (MFS) profile" evidence="7">
    <location>
        <begin position="11"/>
        <end position="391"/>
    </location>
</feature>
<gene>
    <name evidence="8" type="ORF">IMCC3135_06055</name>
</gene>
<feature type="transmembrane region" description="Helical" evidence="6">
    <location>
        <begin position="45"/>
        <end position="66"/>
    </location>
</feature>
<feature type="transmembrane region" description="Helical" evidence="6">
    <location>
        <begin position="363"/>
        <end position="385"/>
    </location>
</feature>
<feature type="transmembrane region" description="Helical" evidence="6">
    <location>
        <begin position="136"/>
        <end position="155"/>
    </location>
</feature>
<organism evidence="8 9">
    <name type="scientific">Granulosicoccus antarcticus IMCC3135</name>
    <dbReference type="NCBI Taxonomy" id="1192854"/>
    <lineage>
        <taxon>Bacteria</taxon>
        <taxon>Pseudomonadati</taxon>
        <taxon>Pseudomonadota</taxon>
        <taxon>Gammaproteobacteria</taxon>
        <taxon>Chromatiales</taxon>
        <taxon>Granulosicoccaceae</taxon>
        <taxon>Granulosicoccus</taxon>
    </lineage>
</organism>
<dbReference type="KEGG" id="gai:IMCC3135_06055"/>
<feature type="transmembrane region" description="Helical" evidence="6">
    <location>
        <begin position="161"/>
        <end position="185"/>
    </location>
</feature>
<dbReference type="PANTHER" id="PTHR43124:SF3">
    <property type="entry name" value="CHLORAMPHENICOL EFFLUX PUMP RV0191"/>
    <property type="match status" value="1"/>
</dbReference>
<protein>
    <recommendedName>
        <fullName evidence="7">Major facilitator superfamily (MFS) profile domain-containing protein</fullName>
    </recommendedName>
</protein>
<dbReference type="RefSeq" id="WP_088916778.1">
    <property type="nucleotide sequence ID" value="NZ_CP018632.1"/>
</dbReference>
<reference evidence="8 9" key="1">
    <citation type="submission" date="2016-12" db="EMBL/GenBank/DDBJ databases">
        <authorList>
            <person name="Song W.-J."/>
            <person name="Kurnit D.M."/>
        </authorList>
    </citation>
    <scope>NUCLEOTIDE SEQUENCE [LARGE SCALE GENOMIC DNA]</scope>
    <source>
        <strain evidence="8 9">IMCC3135</strain>
    </source>
</reference>
<dbReference type="PANTHER" id="PTHR43124">
    <property type="entry name" value="PURINE EFFLUX PUMP PBUE"/>
    <property type="match status" value="1"/>
</dbReference>
<feature type="transmembrane region" description="Helical" evidence="6">
    <location>
        <begin position="78"/>
        <end position="103"/>
    </location>
</feature>
<feature type="transmembrane region" description="Helical" evidence="6">
    <location>
        <begin position="109"/>
        <end position="129"/>
    </location>
</feature>
<name>A0A2Z2NJP1_9GAMM</name>
<accession>A0A2Z2NJP1</accession>
<dbReference type="Pfam" id="PF07690">
    <property type="entry name" value="MFS_1"/>
    <property type="match status" value="1"/>
</dbReference>
<evidence type="ECO:0000259" key="7">
    <source>
        <dbReference type="PROSITE" id="PS50850"/>
    </source>
</evidence>
<dbReference type="GO" id="GO:0022857">
    <property type="term" value="F:transmembrane transporter activity"/>
    <property type="evidence" value="ECO:0007669"/>
    <property type="project" value="InterPro"/>
</dbReference>
<dbReference type="InterPro" id="IPR020846">
    <property type="entry name" value="MFS_dom"/>
</dbReference>
<dbReference type="Proteomes" id="UP000250079">
    <property type="component" value="Chromosome"/>
</dbReference>
<evidence type="ECO:0000256" key="5">
    <source>
        <dbReference type="ARBA" id="ARBA00023136"/>
    </source>
</evidence>